<proteinExistence type="predicted"/>
<feature type="domain" description="PCI" evidence="2">
    <location>
        <begin position="1"/>
        <end position="61"/>
    </location>
</feature>
<reference evidence="3 4" key="1">
    <citation type="submission" date="2018-11" db="EMBL/GenBank/DDBJ databases">
        <authorList>
            <consortium name="Pathogen Informatics"/>
        </authorList>
    </citation>
    <scope>NUCLEOTIDE SEQUENCE [LARGE SCALE GENOMIC DNA]</scope>
</reference>
<organism evidence="3 4">
    <name type="scientific">Brugia pahangi</name>
    <name type="common">Filarial nematode worm</name>
    <dbReference type="NCBI Taxonomy" id="6280"/>
    <lineage>
        <taxon>Eukaryota</taxon>
        <taxon>Metazoa</taxon>
        <taxon>Ecdysozoa</taxon>
        <taxon>Nematoda</taxon>
        <taxon>Chromadorea</taxon>
        <taxon>Rhabditida</taxon>
        <taxon>Spirurina</taxon>
        <taxon>Spiruromorpha</taxon>
        <taxon>Filarioidea</taxon>
        <taxon>Onchocercidae</taxon>
        <taxon>Brugia</taxon>
    </lineage>
</organism>
<dbReference type="AlphaFoldDB" id="A0A3P7QMI1"/>
<dbReference type="Proteomes" id="UP000278627">
    <property type="component" value="Unassembled WGS sequence"/>
</dbReference>
<dbReference type="EMBL" id="UZAD01000841">
    <property type="protein sequence ID" value="VDN84465.1"/>
    <property type="molecule type" value="Genomic_DNA"/>
</dbReference>
<dbReference type="SUPFAM" id="SSF49562">
    <property type="entry name" value="C2 domain (Calcium/lipid-binding domain, CaLB)"/>
    <property type="match status" value="1"/>
</dbReference>
<dbReference type="PROSITE" id="PS50250">
    <property type="entry name" value="PCI"/>
    <property type="match status" value="1"/>
</dbReference>
<sequence length="371" mass="41213">MQVLIGLCVPYSRIYLSFLAEELRVKVEEVVVLLADLILDGALNAKIDEINGVLISESTNKATRCAAIAKCAKQLSSLHLSIVDSNSTFTPKGEWAVPGKLSDFFFRIGNWIARSKLSNLKAAFSVIQEMASSSAASNSSSVNPTRISAAERRKQIFTSHFPSDYFCSDKFNFLFVAFYNINDSIVHVFLGQLPDDFLRITTPSPVSVQRQQQQSVVPVYITDPNLVTQQSLLQAQQAFYSFVPPNTRGRLSITVVSAKLVKNYGLVRMDPYCCVRVGNAVFETPKDTNGGKTPKWNRIINSYLPFGVESFYLQIFDEKAFTADECIAWAHIILPNGIFCGEIIDDWYQLSGQQGEGKEGVINLITSFTPV</sequence>
<dbReference type="Pfam" id="PF00168">
    <property type="entry name" value="C2"/>
    <property type="match status" value="1"/>
</dbReference>
<dbReference type="GO" id="GO:0005737">
    <property type="term" value="C:cytoplasm"/>
    <property type="evidence" value="ECO:0007669"/>
    <property type="project" value="TreeGrafter"/>
</dbReference>
<dbReference type="InterPro" id="IPR000717">
    <property type="entry name" value="PCI_dom"/>
</dbReference>
<accession>A0A3P7QMI1</accession>
<dbReference type="PANTHER" id="PTHR16461">
    <property type="entry name" value="TOLL-INTERACTING PROTEIN"/>
    <property type="match status" value="1"/>
</dbReference>
<dbReference type="CDD" id="cd04016">
    <property type="entry name" value="C2_Tollip"/>
    <property type="match status" value="1"/>
</dbReference>
<dbReference type="Pfam" id="PF01399">
    <property type="entry name" value="PCI"/>
    <property type="match status" value="1"/>
</dbReference>
<feature type="domain" description="C2" evidence="1">
    <location>
        <begin position="231"/>
        <end position="348"/>
    </location>
</feature>
<keyword evidence="4" id="KW-1185">Reference proteome</keyword>
<dbReference type="SMART" id="SM00239">
    <property type="entry name" value="C2"/>
    <property type="match status" value="1"/>
</dbReference>
<dbReference type="GO" id="GO:0006511">
    <property type="term" value="P:ubiquitin-dependent protein catabolic process"/>
    <property type="evidence" value="ECO:0007669"/>
    <property type="project" value="TreeGrafter"/>
</dbReference>
<dbReference type="InterPro" id="IPR036390">
    <property type="entry name" value="WH_DNA-bd_sf"/>
</dbReference>
<evidence type="ECO:0000313" key="4">
    <source>
        <dbReference type="Proteomes" id="UP000278627"/>
    </source>
</evidence>
<dbReference type="FunFam" id="2.60.40.150:FF:000214">
    <property type="entry name" value="Toll-interacting protein"/>
    <property type="match status" value="1"/>
</dbReference>
<dbReference type="Gene3D" id="1.25.40.570">
    <property type="match status" value="1"/>
</dbReference>
<name>A0A3P7QMI1_BRUPA</name>
<evidence type="ECO:0000259" key="2">
    <source>
        <dbReference type="PROSITE" id="PS50250"/>
    </source>
</evidence>
<dbReference type="GO" id="GO:0031624">
    <property type="term" value="F:ubiquitin conjugating enzyme binding"/>
    <property type="evidence" value="ECO:0007669"/>
    <property type="project" value="TreeGrafter"/>
</dbReference>
<dbReference type="InterPro" id="IPR037301">
    <property type="entry name" value="Tollip_C2"/>
</dbReference>
<dbReference type="InterPro" id="IPR000008">
    <property type="entry name" value="C2_dom"/>
</dbReference>
<evidence type="ECO:0000313" key="3">
    <source>
        <dbReference type="EMBL" id="VDN84465.1"/>
    </source>
</evidence>
<dbReference type="PROSITE" id="PS50004">
    <property type="entry name" value="C2"/>
    <property type="match status" value="1"/>
</dbReference>
<dbReference type="SMART" id="SM00088">
    <property type="entry name" value="PINT"/>
    <property type="match status" value="1"/>
</dbReference>
<dbReference type="SUPFAM" id="SSF46785">
    <property type="entry name" value="Winged helix' DNA-binding domain"/>
    <property type="match status" value="1"/>
</dbReference>
<dbReference type="Gene3D" id="2.60.40.150">
    <property type="entry name" value="C2 domain"/>
    <property type="match status" value="1"/>
</dbReference>
<dbReference type="GO" id="GO:0043130">
    <property type="term" value="F:ubiquitin binding"/>
    <property type="evidence" value="ECO:0007669"/>
    <property type="project" value="TreeGrafter"/>
</dbReference>
<protein>
    <submittedName>
        <fullName evidence="3">Uncharacterized protein</fullName>
    </submittedName>
</protein>
<dbReference type="InterPro" id="IPR035892">
    <property type="entry name" value="C2_domain_sf"/>
</dbReference>
<dbReference type="PANTHER" id="PTHR16461:SF5">
    <property type="entry name" value="TOLL-INTERACTING PROTEIN"/>
    <property type="match status" value="1"/>
</dbReference>
<gene>
    <name evidence="3" type="ORF">BPAG_LOCUS3279</name>
</gene>
<evidence type="ECO:0000259" key="1">
    <source>
        <dbReference type="PROSITE" id="PS50004"/>
    </source>
</evidence>